<dbReference type="InterPro" id="IPR010499">
    <property type="entry name" value="AraC_E-bd"/>
</dbReference>
<feature type="domain" description="AraC effector-binding" evidence="1">
    <location>
        <begin position="13"/>
        <end position="169"/>
    </location>
</feature>
<sequence>MDNKTADHITVTPVQIIDNYKPMLIAGLSREYPSCGPFEVTSLWDEFNRLLLRLPIPNKDITYGLCSDPGAEGGLEYTCGVEISGNWDLPSLPNHISIKQLASHAYAIFEHRGSVTDIRTTCDAIYKEWIPQTEYTTSPEDIDFFFERYGREFDPRRGKGDIQIWIPINTGPGLS</sequence>
<keyword evidence="2" id="KW-0238">DNA-binding</keyword>
<proteinExistence type="predicted"/>
<evidence type="ECO:0000313" key="2">
    <source>
        <dbReference type="EMBL" id="SMO45959.1"/>
    </source>
</evidence>
<dbReference type="Pfam" id="PF14526">
    <property type="entry name" value="Cass2"/>
    <property type="match status" value="1"/>
</dbReference>
<dbReference type="AlphaFoldDB" id="A0A521BFX9"/>
<accession>A0A521BFX9</accession>
<dbReference type="RefSeq" id="WP_142713313.1">
    <property type="nucleotide sequence ID" value="NZ_FXTH01000003.1"/>
</dbReference>
<dbReference type="EMBL" id="FXTH01000003">
    <property type="protein sequence ID" value="SMO45959.1"/>
    <property type="molecule type" value="Genomic_DNA"/>
</dbReference>
<dbReference type="InterPro" id="IPR029441">
    <property type="entry name" value="Cass2"/>
</dbReference>
<evidence type="ECO:0000259" key="1">
    <source>
        <dbReference type="SMART" id="SM00871"/>
    </source>
</evidence>
<dbReference type="OrthoDB" id="8560232at2"/>
<evidence type="ECO:0000313" key="3">
    <source>
        <dbReference type="Proteomes" id="UP000317593"/>
    </source>
</evidence>
<dbReference type="Proteomes" id="UP000317593">
    <property type="component" value="Unassembled WGS sequence"/>
</dbReference>
<dbReference type="SUPFAM" id="SSF55136">
    <property type="entry name" value="Probable bacterial effector-binding domain"/>
    <property type="match status" value="1"/>
</dbReference>
<dbReference type="GO" id="GO:0003677">
    <property type="term" value="F:DNA binding"/>
    <property type="evidence" value="ECO:0007669"/>
    <property type="project" value="UniProtKB-KW"/>
</dbReference>
<dbReference type="Gene3D" id="3.20.80.10">
    <property type="entry name" value="Regulatory factor, effector binding domain"/>
    <property type="match status" value="1"/>
</dbReference>
<dbReference type="InterPro" id="IPR011256">
    <property type="entry name" value="Reg_factor_effector_dom_sf"/>
</dbReference>
<organism evidence="2 3">
    <name type="scientific">Fodinibius sediminis</name>
    <dbReference type="NCBI Taxonomy" id="1214077"/>
    <lineage>
        <taxon>Bacteria</taxon>
        <taxon>Pseudomonadati</taxon>
        <taxon>Balneolota</taxon>
        <taxon>Balneolia</taxon>
        <taxon>Balneolales</taxon>
        <taxon>Balneolaceae</taxon>
        <taxon>Fodinibius</taxon>
    </lineage>
</organism>
<reference evidence="2 3" key="1">
    <citation type="submission" date="2017-05" db="EMBL/GenBank/DDBJ databases">
        <authorList>
            <person name="Varghese N."/>
            <person name="Submissions S."/>
        </authorList>
    </citation>
    <scope>NUCLEOTIDE SEQUENCE [LARGE SCALE GENOMIC DNA]</scope>
    <source>
        <strain evidence="2 3">DSM 21194</strain>
    </source>
</reference>
<gene>
    <name evidence="2" type="ORF">SAMN06265218_10378</name>
</gene>
<keyword evidence="3" id="KW-1185">Reference proteome</keyword>
<name>A0A521BFX9_9BACT</name>
<dbReference type="SMART" id="SM00871">
    <property type="entry name" value="AraC_E_bind"/>
    <property type="match status" value="1"/>
</dbReference>
<protein>
    <submittedName>
        <fullName evidence="2">Predicted transcriptional regulator YdeE, contains AraC-type DNA-binding domain</fullName>
    </submittedName>
</protein>